<keyword evidence="3" id="KW-1185">Reference proteome</keyword>
<protein>
    <submittedName>
        <fullName evidence="2">Chromosome 1 open reading frame 53</fullName>
    </submittedName>
</protein>
<accession>A0A8C2YHM7</accession>
<dbReference type="AlphaFoldDB" id="A0A8C2YHM7"/>
<evidence type="ECO:0000256" key="1">
    <source>
        <dbReference type="SAM" id="MobiDB-lite"/>
    </source>
</evidence>
<dbReference type="PANTHER" id="PTHR21037">
    <property type="entry name" value="39S RIBOSOMAL PROTEIN L14, MITOCHONDRIAL"/>
    <property type="match status" value="1"/>
</dbReference>
<dbReference type="Ensembl" id="ENSCJPT00005036843.1">
    <property type="protein sequence ID" value="ENSCJPP00005027220.1"/>
    <property type="gene ID" value="ENSCJPG00005021118.1"/>
</dbReference>
<evidence type="ECO:0000313" key="3">
    <source>
        <dbReference type="Proteomes" id="UP000694412"/>
    </source>
</evidence>
<feature type="region of interest" description="Disordered" evidence="1">
    <location>
        <begin position="1"/>
        <end position="67"/>
    </location>
</feature>
<reference evidence="2" key="1">
    <citation type="submission" date="2015-11" db="EMBL/GenBank/DDBJ databases">
        <authorList>
            <consortium name="International Coturnix japonica Genome Analysis Consortium"/>
            <person name="Warren W."/>
            <person name="Burt D.W."/>
            <person name="Antin P.B."/>
            <person name="Lanford R."/>
            <person name="Gros J."/>
            <person name="Wilson R.K."/>
        </authorList>
    </citation>
    <scope>NUCLEOTIDE SEQUENCE [LARGE SCALE GENOMIC DNA]</scope>
</reference>
<dbReference type="InterPro" id="IPR040807">
    <property type="entry name" value="DUF5522"/>
</dbReference>
<organism evidence="2 3">
    <name type="scientific">Coturnix japonica</name>
    <name type="common">Japanese quail</name>
    <name type="synonym">Coturnix coturnix japonica</name>
    <dbReference type="NCBI Taxonomy" id="93934"/>
    <lineage>
        <taxon>Eukaryota</taxon>
        <taxon>Metazoa</taxon>
        <taxon>Chordata</taxon>
        <taxon>Craniata</taxon>
        <taxon>Vertebrata</taxon>
        <taxon>Euteleostomi</taxon>
        <taxon>Archelosauria</taxon>
        <taxon>Archosauria</taxon>
        <taxon>Dinosauria</taxon>
        <taxon>Saurischia</taxon>
        <taxon>Theropoda</taxon>
        <taxon>Coelurosauria</taxon>
        <taxon>Aves</taxon>
        <taxon>Neognathae</taxon>
        <taxon>Galloanserae</taxon>
        <taxon>Galliformes</taxon>
        <taxon>Phasianidae</taxon>
        <taxon>Perdicinae</taxon>
        <taxon>Coturnix</taxon>
    </lineage>
</organism>
<dbReference type="Proteomes" id="UP000694412">
    <property type="component" value="Chromosome 8"/>
</dbReference>
<sequence length="139" mass="14773">MPPAGHSRDSGPAPALLPSALPEPGSARWPPQRARPGPGAATGAARSAAAAAARPPPPGQPPAPQLTPLERRIVELHREAAAAGRQTYVDPATGYQVFTEVAHLQRGKCCGSACRHCPYEQVNVKDQSKKKRFNSYFYV</sequence>
<feature type="compositionally biased region" description="Pro residues" evidence="1">
    <location>
        <begin position="54"/>
        <end position="65"/>
    </location>
</feature>
<evidence type="ECO:0000313" key="2">
    <source>
        <dbReference type="Ensembl" id="ENSCJPP00005027220.1"/>
    </source>
</evidence>
<feature type="compositionally biased region" description="Low complexity" evidence="1">
    <location>
        <begin position="10"/>
        <end position="53"/>
    </location>
</feature>
<name>A0A8C2YHM7_COTJA</name>
<dbReference type="PANTHER" id="PTHR21037:SF2">
    <property type="entry name" value="SIMILAR TO NOVEL PROTEIN"/>
    <property type="match status" value="1"/>
</dbReference>
<reference evidence="2" key="3">
    <citation type="submission" date="2025-09" db="UniProtKB">
        <authorList>
            <consortium name="Ensembl"/>
        </authorList>
    </citation>
    <scope>IDENTIFICATION</scope>
</reference>
<gene>
    <name evidence="2" type="primary">C1orf53</name>
</gene>
<reference evidence="2" key="2">
    <citation type="submission" date="2025-08" db="UniProtKB">
        <authorList>
            <consortium name="Ensembl"/>
        </authorList>
    </citation>
    <scope>IDENTIFICATION</scope>
</reference>
<proteinExistence type="predicted"/>
<dbReference type="Pfam" id="PF17653">
    <property type="entry name" value="DUF5522"/>
    <property type="match status" value="1"/>
</dbReference>
<dbReference type="GeneTree" id="ENSGT00390000016548"/>